<gene>
    <name evidence="1" type="ORF">T01_16171</name>
</gene>
<dbReference type="Proteomes" id="UP000054776">
    <property type="component" value="Unassembled WGS sequence"/>
</dbReference>
<evidence type="ECO:0000313" key="1">
    <source>
        <dbReference type="EMBL" id="KRY40399.1"/>
    </source>
</evidence>
<proteinExistence type="predicted"/>
<accession>A0A0V1BTY2</accession>
<organism evidence="1 2">
    <name type="scientific">Trichinella spiralis</name>
    <name type="common">Trichina worm</name>
    <dbReference type="NCBI Taxonomy" id="6334"/>
    <lineage>
        <taxon>Eukaryota</taxon>
        <taxon>Metazoa</taxon>
        <taxon>Ecdysozoa</taxon>
        <taxon>Nematoda</taxon>
        <taxon>Enoplea</taxon>
        <taxon>Dorylaimia</taxon>
        <taxon>Trichinellida</taxon>
        <taxon>Trichinellidae</taxon>
        <taxon>Trichinella</taxon>
    </lineage>
</organism>
<sequence length="83" mass="9058">MSFVILWQNAPQGRVLTSRLCVQPLLPLGRIARWFVLHVDAGCGTARSATVLTPPGRMCPAIASSTPQRSSPMLVRWVELTAD</sequence>
<dbReference type="InParanoid" id="A0A0V1BTY2"/>
<comment type="caution">
    <text evidence="1">The sequence shown here is derived from an EMBL/GenBank/DDBJ whole genome shotgun (WGS) entry which is preliminary data.</text>
</comment>
<evidence type="ECO:0000313" key="2">
    <source>
        <dbReference type="Proteomes" id="UP000054776"/>
    </source>
</evidence>
<dbReference type="EMBL" id="JYDH01000012">
    <property type="protein sequence ID" value="KRY40399.1"/>
    <property type="molecule type" value="Genomic_DNA"/>
</dbReference>
<keyword evidence="2" id="KW-1185">Reference proteome</keyword>
<name>A0A0V1BTY2_TRISP</name>
<dbReference type="AlphaFoldDB" id="A0A0V1BTY2"/>
<protein>
    <submittedName>
        <fullName evidence="1">Uncharacterized protein</fullName>
    </submittedName>
</protein>
<reference evidence="1 2" key="1">
    <citation type="submission" date="2015-01" db="EMBL/GenBank/DDBJ databases">
        <title>Evolution of Trichinella species and genotypes.</title>
        <authorList>
            <person name="Korhonen P.K."/>
            <person name="Edoardo P."/>
            <person name="Giuseppe L.R."/>
            <person name="Gasser R.B."/>
        </authorList>
    </citation>
    <scope>NUCLEOTIDE SEQUENCE [LARGE SCALE GENOMIC DNA]</scope>
    <source>
        <strain evidence="1">ISS3</strain>
    </source>
</reference>